<accession>A0A7J6UCD2</accession>
<feature type="chain" id="PRO_5029838128" evidence="2">
    <location>
        <begin position="19"/>
        <end position="382"/>
    </location>
</feature>
<keyword evidence="2" id="KW-0732">Signal</keyword>
<dbReference type="EMBL" id="JABANO010004638">
    <property type="protein sequence ID" value="KAF4754854.1"/>
    <property type="molecule type" value="Genomic_DNA"/>
</dbReference>
<gene>
    <name evidence="3" type="ORF">FOZ63_025631</name>
</gene>
<evidence type="ECO:0000256" key="2">
    <source>
        <dbReference type="SAM" id="SignalP"/>
    </source>
</evidence>
<reference evidence="3 4" key="1">
    <citation type="submission" date="2020-04" db="EMBL/GenBank/DDBJ databases">
        <title>Perkinsus olseni comparative genomics.</title>
        <authorList>
            <person name="Bogema D.R."/>
        </authorList>
    </citation>
    <scope>NUCLEOTIDE SEQUENCE [LARGE SCALE GENOMIC DNA]</scope>
    <source>
        <strain evidence="3 4">ATCC PRA-207</strain>
    </source>
</reference>
<comment type="caution">
    <text evidence="3">The sequence shown here is derived from an EMBL/GenBank/DDBJ whole genome shotgun (WGS) entry which is preliminary data.</text>
</comment>
<proteinExistence type="predicted"/>
<protein>
    <submittedName>
        <fullName evidence="3">Uncharacterized protein</fullName>
    </submittedName>
</protein>
<evidence type="ECO:0000313" key="3">
    <source>
        <dbReference type="EMBL" id="KAF4754854.1"/>
    </source>
</evidence>
<feature type="compositionally biased region" description="Polar residues" evidence="1">
    <location>
        <begin position="365"/>
        <end position="376"/>
    </location>
</feature>
<dbReference type="AlphaFoldDB" id="A0A7J6UCD2"/>
<feature type="signal peptide" evidence="2">
    <location>
        <begin position="1"/>
        <end position="18"/>
    </location>
</feature>
<organism evidence="3 4">
    <name type="scientific">Perkinsus olseni</name>
    <name type="common">Perkinsus atlanticus</name>
    <dbReference type="NCBI Taxonomy" id="32597"/>
    <lineage>
        <taxon>Eukaryota</taxon>
        <taxon>Sar</taxon>
        <taxon>Alveolata</taxon>
        <taxon>Perkinsozoa</taxon>
        <taxon>Perkinsea</taxon>
        <taxon>Perkinsida</taxon>
        <taxon>Perkinsidae</taxon>
        <taxon>Perkinsus</taxon>
    </lineage>
</organism>
<keyword evidence="4" id="KW-1185">Reference proteome</keyword>
<dbReference type="Proteomes" id="UP000553632">
    <property type="component" value="Unassembled WGS sequence"/>
</dbReference>
<name>A0A7J6UCD2_PEROL</name>
<evidence type="ECO:0000256" key="1">
    <source>
        <dbReference type="SAM" id="MobiDB-lite"/>
    </source>
</evidence>
<feature type="region of interest" description="Disordered" evidence="1">
    <location>
        <begin position="334"/>
        <end position="382"/>
    </location>
</feature>
<sequence>MRIHLVTIGITLVRLVNAEYKYYCEFIDELIAQCIGKRKGGLISTLSQHGALIDPAGQSNDVRFTSDVCDVQDRPGSSSKGSLHVNPHRVCRIDGMQTAALPYRREILAASPSTHYYLTDPRSDVEYMLNKVQPIETEKLQVPRCQRAGVTVATFESHWPRHWKAELVEQDYPVPPRRMSRRSQRYGQVRRLEAKFTIERAAGVWQHIPILGTVGNIMKLDATLGHGDGTNFTEAEAFFFEVPTRGDPRYGVMLTSKGEPTVNPKEISNAMVGRTESLDTIRPYAILASLDAHEEEAPPRWDQRYTASGDETFPSRYDELEHTVESRARAYGLADTPPSYEDAIRSDRMRTSSGESLSIRLALGHTSSVRTRPARSTSRKEE</sequence>
<evidence type="ECO:0000313" key="4">
    <source>
        <dbReference type="Proteomes" id="UP000553632"/>
    </source>
</evidence>